<evidence type="ECO:0000313" key="2">
    <source>
        <dbReference type="Proteomes" id="UP001328107"/>
    </source>
</evidence>
<evidence type="ECO:0000313" key="1">
    <source>
        <dbReference type="EMBL" id="GMR29875.1"/>
    </source>
</evidence>
<accession>A0AAN4Z251</accession>
<dbReference type="EMBL" id="BTRK01000001">
    <property type="protein sequence ID" value="GMR29875.1"/>
    <property type="molecule type" value="Genomic_DNA"/>
</dbReference>
<name>A0AAN4Z251_9BILA</name>
<protein>
    <submittedName>
        <fullName evidence="1">Uncharacterized protein</fullName>
    </submittedName>
</protein>
<reference evidence="2" key="1">
    <citation type="submission" date="2022-10" db="EMBL/GenBank/DDBJ databases">
        <title>Genome assembly of Pristionchus species.</title>
        <authorList>
            <person name="Yoshida K."/>
            <person name="Sommer R.J."/>
        </authorList>
    </citation>
    <scope>NUCLEOTIDE SEQUENCE [LARGE SCALE GENOMIC DNA]</scope>
    <source>
        <strain evidence="2">RS5460</strain>
    </source>
</reference>
<sequence length="254" mass="29035">CFRVVMRACRRLCSASRALLQAIELQSGSRFARAAPGLRASAPCSSRAFSAAPSEKRSVPTESHLPARGTLMRVDWMLEHLLPGLMTKLVAPFMEMLVPDVQFEDKLYGYKLSSSEDLQTHIAKIRMYFRYKSPFNKVEYVGSCVYEGEDVVVLLWRLSYLESSLFPLAALLPTFLTRKEPKIVTMEGALDMHVTKEGKVYKIVNRKVTASDLEGAKVMAALKKEQGDQKLAEEEREWRKQMMKDFEEDRLRRM</sequence>
<dbReference type="Proteomes" id="UP001328107">
    <property type="component" value="Unassembled WGS sequence"/>
</dbReference>
<organism evidence="1 2">
    <name type="scientific">Pristionchus mayeri</name>
    <dbReference type="NCBI Taxonomy" id="1317129"/>
    <lineage>
        <taxon>Eukaryota</taxon>
        <taxon>Metazoa</taxon>
        <taxon>Ecdysozoa</taxon>
        <taxon>Nematoda</taxon>
        <taxon>Chromadorea</taxon>
        <taxon>Rhabditida</taxon>
        <taxon>Rhabditina</taxon>
        <taxon>Diplogasteromorpha</taxon>
        <taxon>Diplogasteroidea</taxon>
        <taxon>Neodiplogasteridae</taxon>
        <taxon>Pristionchus</taxon>
    </lineage>
</organism>
<feature type="non-terminal residue" evidence="1">
    <location>
        <position position="1"/>
    </location>
</feature>
<comment type="caution">
    <text evidence="1">The sequence shown here is derived from an EMBL/GenBank/DDBJ whole genome shotgun (WGS) entry which is preliminary data.</text>
</comment>
<proteinExistence type="predicted"/>
<keyword evidence="2" id="KW-1185">Reference proteome</keyword>
<gene>
    <name evidence="1" type="ORF">PMAYCL1PPCAC_00070</name>
</gene>
<dbReference type="AlphaFoldDB" id="A0AAN4Z251"/>